<feature type="compositionally biased region" description="Polar residues" evidence="1">
    <location>
        <begin position="54"/>
        <end position="77"/>
    </location>
</feature>
<evidence type="ECO:0000256" key="1">
    <source>
        <dbReference type="SAM" id="MobiDB-lite"/>
    </source>
</evidence>
<keyword evidence="3" id="KW-1185">Reference proteome</keyword>
<dbReference type="AlphaFoldDB" id="A0A4R6FN21"/>
<gene>
    <name evidence="2" type="ORF">EV664_105180</name>
</gene>
<evidence type="ECO:0000313" key="3">
    <source>
        <dbReference type="Proteomes" id="UP000295493"/>
    </source>
</evidence>
<protein>
    <submittedName>
        <fullName evidence="2">Uncharacterized protein</fullName>
    </submittedName>
</protein>
<reference evidence="2 3" key="1">
    <citation type="submission" date="2019-03" db="EMBL/GenBank/DDBJ databases">
        <title>Genomic Encyclopedia of Type Strains, Phase IV (KMG-IV): sequencing the most valuable type-strain genomes for metagenomic binning, comparative biology and taxonomic classification.</title>
        <authorList>
            <person name="Goeker M."/>
        </authorList>
    </citation>
    <scope>NUCLEOTIDE SEQUENCE [LARGE SCALE GENOMIC DNA]</scope>
    <source>
        <strain evidence="2 3">DSM 25059</strain>
    </source>
</reference>
<comment type="caution">
    <text evidence="2">The sequence shown here is derived from an EMBL/GenBank/DDBJ whole genome shotgun (WGS) entry which is preliminary data.</text>
</comment>
<sequence length="77" mass="7886">MAGDILKIALSPIGAVAGVFNKPKAPKPVLPQPTATPRSNSLVADAIASRRGSADNQRTGSRGAESTTTKKNTLMGQ</sequence>
<dbReference type="Proteomes" id="UP000295493">
    <property type="component" value="Unassembled WGS sequence"/>
</dbReference>
<dbReference type="RefSeq" id="WP_133495519.1">
    <property type="nucleotide sequence ID" value="NZ_BMLU01000005.1"/>
</dbReference>
<feature type="region of interest" description="Disordered" evidence="1">
    <location>
        <begin position="22"/>
        <end position="77"/>
    </location>
</feature>
<name>A0A4R6FN21_9SPHN</name>
<organism evidence="2 3">
    <name type="scientific">Stakelama pacifica</name>
    <dbReference type="NCBI Taxonomy" id="517720"/>
    <lineage>
        <taxon>Bacteria</taxon>
        <taxon>Pseudomonadati</taxon>
        <taxon>Pseudomonadota</taxon>
        <taxon>Alphaproteobacteria</taxon>
        <taxon>Sphingomonadales</taxon>
        <taxon>Sphingomonadaceae</taxon>
        <taxon>Stakelama</taxon>
    </lineage>
</organism>
<feature type="compositionally biased region" description="Polar residues" evidence="1">
    <location>
        <begin position="33"/>
        <end position="42"/>
    </location>
</feature>
<accession>A0A4R6FN21</accession>
<proteinExistence type="predicted"/>
<dbReference type="EMBL" id="SNWD01000005">
    <property type="protein sequence ID" value="TDN82982.1"/>
    <property type="molecule type" value="Genomic_DNA"/>
</dbReference>
<evidence type="ECO:0000313" key="2">
    <source>
        <dbReference type="EMBL" id="TDN82982.1"/>
    </source>
</evidence>